<dbReference type="InterPro" id="IPR032675">
    <property type="entry name" value="LRR_dom_sf"/>
</dbReference>
<dbReference type="PANTHER" id="PTHR34223:SF80">
    <property type="entry name" value="OS11G0205900 PROTEIN"/>
    <property type="match status" value="1"/>
</dbReference>
<dbReference type="PROSITE" id="PS50181">
    <property type="entry name" value="FBOX"/>
    <property type="match status" value="1"/>
</dbReference>
<organism evidence="2 3">
    <name type="scientific">Paspalum notatum var. saurae</name>
    <dbReference type="NCBI Taxonomy" id="547442"/>
    <lineage>
        <taxon>Eukaryota</taxon>
        <taxon>Viridiplantae</taxon>
        <taxon>Streptophyta</taxon>
        <taxon>Embryophyta</taxon>
        <taxon>Tracheophyta</taxon>
        <taxon>Spermatophyta</taxon>
        <taxon>Magnoliopsida</taxon>
        <taxon>Liliopsida</taxon>
        <taxon>Poales</taxon>
        <taxon>Poaceae</taxon>
        <taxon>PACMAD clade</taxon>
        <taxon>Panicoideae</taxon>
        <taxon>Andropogonodae</taxon>
        <taxon>Paspaleae</taxon>
        <taxon>Paspalinae</taxon>
        <taxon>Paspalum</taxon>
    </lineage>
</organism>
<proteinExistence type="predicted"/>
<dbReference type="AlphaFoldDB" id="A0AAQ3SLD5"/>
<dbReference type="SUPFAM" id="SSF52058">
    <property type="entry name" value="L domain-like"/>
    <property type="match status" value="1"/>
</dbReference>
<dbReference type="InterPro" id="IPR053781">
    <property type="entry name" value="F-box_AtFBL13-like"/>
</dbReference>
<evidence type="ECO:0000313" key="3">
    <source>
        <dbReference type="Proteomes" id="UP001341281"/>
    </source>
</evidence>
<reference evidence="2 3" key="1">
    <citation type="submission" date="2024-02" db="EMBL/GenBank/DDBJ databases">
        <title>High-quality chromosome-scale genome assembly of Pensacola bahiagrass (Paspalum notatum Flugge var. saurae).</title>
        <authorList>
            <person name="Vega J.M."/>
            <person name="Podio M."/>
            <person name="Orjuela J."/>
            <person name="Siena L.A."/>
            <person name="Pessino S.C."/>
            <person name="Combes M.C."/>
            <person name="Mariac C."/>
            <person name="Albertini E."/>
            <person name="Pupilli F."/>
            <person name="Ortiz J.P.A."/>
            <person name="Leblanc O."/>
        </authorList>
    </citation>
    <scope>NUCLEOTIDE SEQUENCE [LARGE SCALE GENOMIC DNA]</scope>
    <source>
        <strain evidence="2">R1</strain>
        <tissue evidence="2">Leaf</tissue>
    </source>
</reference>
<dbReference type="SUPFAM" id="SSF81383">
    <property type="entry name" value="F-box domain"/>
    <property type="match status" value="1"/>
</dbReference>
<dbReference type="InterPro" id="IPR001810">
    <property type="entry name" value="F-box_dom"/>
</dbReference>
<dbReference type="Pfam" id="PF00646">
    <property type="entry name" value="F-box"/>
    <property type="match status" value="1"/>
</dbReference>
<dbReference type="Proteomes" id="UP001341281">
    <property type="component" value="Chromosome 01"/>
</dbReference>
<dbReference type="InterPro" id="IPR036047">
    <property type="entry name" value="F-box-like_dom_sf"/>
</dbReference>
<protein>
    <recommendedName>
        <fullName evidence="1">F-box domain-containing protein</fullName>
    </recommendedName>
</protein>
<dbReference type="CDD" id="cd22160">
    <property type="entry name" value="F-box_AtFBL13-like"/>
    <property type="match status" value="1"/>
</dbReference>
<dbReference type="EMBL" id="CP144745">
    <property type="protein sequence ID" value="WVZ53658.1"/>
    <property type="molecule type" value="Genomic_DNA"/>
</dbReference>
<gene>
    <name evidence="2" type="ORF">U9M48_004566</name>
</gene>
<dbReference type="Gene3D" id="3.80.10.10">
    <property type="entry name" value="Ribonuclease Inhibitor"/>
    <property type="match status" value="1"/>
</dbReference>
<dbReference type="InterPro" id="IPR053197">
    <property type="entry name" value="F-box_SCFL_complex_component"/>
</dbReference>
<keyword evidence="3" id="KW-1185">Reference proteome</keyword>
<sequence>MFQPMNAKKGAPAATGGAGHIGDLPEGVLHHILSFLPARDAVRTSLLGRRWRDLWTSAPGLRILLGDDDDGRASVAHYRDFVNHLLLLRGHAALDTCEISFGVIQDERDPCLNLWFRHAVRCNARRLRLESVLHRGLLFVLDDLPLASRHLARLELVGVRLMYSFCNFSGCPTLQHLEMARCYLSCAKKIVSESLKCLKITRCSFSEWYRMVISVPGLLSLRLDGNLNRAPALGSMPLLQEAFVRLTHFLEYADYCSGADFGECGDVNCISCYSMEHNFNSCKNSVPLGGLSEAESLALIAESKTFIYRRVLKQCPTFSNLKTLLLNDYWCVAPDFYELTCILRHSPILEKLTLQLFSTGRHKQNLRVKGSPNPTRLSAAISTHLQIVDVKCAAIDGRILKILKFLSTLGIGFSLDKMEILEE</sequence>
<evidence type="ECO:0000259" key="1">
    <source>
        <dbReference type="PROSITE" id="PS50181"/>
    </source>
</evidence>
<dbReference type="SMART" id="SM00256">
    <property type="entry name" value="FBOX"/>
    <property type="match status" value="1"/>
</dbReference>
<dbReference type="Gene3D" id="1.20.1280.50">
    <property type="match status" value="1"/>
</dbReference>
<accession>A0AAQ3SLD5</accession>
<evidence type="ECO:0000313" key="2">
    <source>
        <dbReference type="EMBL" id="WVZ53658.1"/>
    </source>
</evidence>
<feature type="domain" description="F-box" evidence="1">
    <location>
        <begin position="18"/>
        <end position="54"/>
    </location>
</feature>
<name>A0AAQ3SLD5_PASNO</name>
<dbReference type="PANTHER" id="PTHR34223">
    <property type="entry name" value="OS11G0201299 PROTEIN"/>
    <property type="match status" value="1"/>
</dbReference>